<feature type="transmembrane region" description="Helical" evidence="2">
    <location>
        <begin position="36"/>
        <end position="61"/>
    </location>
</feature>
<comment type="caution">
    <text evidence="3">The sequence shown here is derived from an EMBL/GenBank/DDBJ whole genome shotgun (WGS) entry which is preliminary data.</text>
</comment>
<gene>
    <name evidence="3" type="ORF">SDC9_126317</name>
</gene>
<dbReference type="AlphaFoldDB" id="A0A645CQX3"/>
<proteinExistence type="predicted"/>
<organism evidence="3">
    <name type="scientific">bioreactor metagenome</name>
    <dbReference type="NCBI Taxonomy" id="1076179"/>
    <lineage>
        <taxon>unclassified sequences</taxon>
        <taxon>metagenomes</taxon>
        <taxon>ecological metagenomes</taxon>
    </lineage>
</organism>
<accession>A0A645CQX3</accession>
<keyword evidence="2" id="KW-0812">Transmembrane</keyword>
<evidence type="ECO:0000256" key="2">
    <source>
        <dbReference type="SAM" id="Phobius"/>
    </source>
</evidence>
<feature type="region of interest" description="Disordered" evidence="1">
    <location>
        <begin position="67"/>
        <end position="137"/>
    </location>
</feature>
<feature type="compositionally biased region" description="Basic residues" evidence="1">
    <location>
        <begin position="67"/>
        <end position="78"/>
    </location>
</feature>
<evidence type="ECO:0000313" key="3">
    <source>
        <dbReference type="EMBL" id="MPM79284.1"/>
    </source>
</evidence>
<protein>
    <submittedName>
        <fullName evidence="3">Uncharacterized protein</fullName>
    </submittedName>
</protein>
<feature type="compositionally biased region" description="Basic and acidic residues" evidence="1">
    <location>
        <begin position="174"/>
        <end position="195"/>
    </location>
</feature>
<keyword evidence="2" id="KW-1133">Transmembrane helix</keyword>
<feature type="compositionally biased region" description="Low complexity" evidence="1">
    <location>
        <begin position="159"/>
        <end position="169"/>
    </location>
</feature>
<sequence length="283" mass="30014">MSASSWAAALLGFADPAVVKAGLGVAAGVAEHAPSIVAATTTPITIVTHFGVAFIVLLFLADNRPHPRGKRGTRRLSRPRNEAWPNLDLDRSPGASGFGAKVCDVPTRPTAGCGRAGNGEGGHAGGQGNAQHEPDAATQGADDLLGELLGRQQQVQRLLVQRQQQQQRQSGPGVREHDRVDRRSDVVPPDPHARGEQLAPAQVRPGGPHLPHRRRLRDRHVVQHAQPGDHQTTGEDVGEVEVTQQVGQREALLTGDAAQPGHRHAQRAEAGGHQQAQPGADER</sequence>
<feature type="region of interest" description="Disordered" evidence="1">
    <location>
        <begin position="248"/>
        <end position="283"/>
    </location>
</feature>
<reference evidence="3" key="1">
    <citation type="submission" date="2019-08" db="EMBL/GenBank/DDBJ databases">
        <authorList>
            <person name="Kucharzyk K."/>
            <person name="Murdoch R.W."/>
            <person name="Higgins S."/>
            <person name="Loffler F."/>
        </authorList>
    </citation>
    <scope>NUCLEOTIDE SEQUENCE</scope>
</reference>
<name>A0A645CQX3_9ZZZZ</name>
<feature type="compositionally biased region" description="Gly residues" evidence="1">
    <location>
        <begin position="114"/>
        <end position="128"/>
    </location>
</feature>
<dbReference type="EMBL" id="VSSQ01029240">
    <property type="protein sequence ID" value="MPM79284.1"/>
    <property type="molecule type" value="Genomic_DNA"/>
</dbReference>
<feature type="region of interest" description="Disordered" evidence="1">
    <location>
        <begin position="159"/>
        <end position="212"/>
    </location>
</feature>
<keyword evidence="2" id="KW-0472">Membrane</keyword>
<evidence type="ECO:0000256" key="1">
    <source>
        <dbReference type="SAM" id="MobiDB-lite"/>
    </source>
</evidence>